<evidence type="ECO:0000313" key="1">
    <source>
        <dbReference type="EMBL" id="CAL1371195.1"/>
    </source>
</evidence>
<evidence type="ECO:0000313" key="2">
    <source>
        <dbReference type="Proteomes" id="UP001497516"/>
    </source>
</evidence>
<gene>
    <name evidence="1" type="ORF">LTRI10_LOCUS13273</name>
</gene>
<dbReference type="EMBL" id="OZ034815">
    <property type="protein sequence ID" value="CAL1371195.1"/>
    <property type="molecule type" value="Genomic_DNA"/>
</dbReference>
<organism evidence="1 2">
    <name type="scientific">Linum trigynum</name>
    <dbReference type="NCBI Taxonomy" id="586398"/>
    <lineage>
        <taxon>Eukaryota</taxon>
        <taxon>Viridiplantae</taxon>
        <taxon>Streptophyta</taxon>
        <taxon>Embryophyta</taxon>
        <taxon>Tracheophyta</taxon>
        <taxon>Spermatophyta</taxon>
        <taxon>Magnoliopsida</taxon>
        <taxon>eudicotyledons</taxon>
        <taxon>Gunneridae</taxon>
        <taxon>Pentapetalae</taxon>
        <taxon>rosids</taxon>
        <taxon>fabids</taxon>
        <taxon>Malpighiales</taxon>
        <taxon>Linaceae</taxon>
        <taxon>Linum</taxon>
    </lineage>
</organism>
<protein>
    <submittedName>
        <fullName evidence="1">Uncharacterized protein</fullName>
    </submittedName>
</protein>
<sequence length="79" mass="9254">MGLRIGGSALAMAAKDLHWRGKEKGVKMREFQRLQKDLYWKANKDLYEEFVVFEFANGVVRGRHGDGRLVEDEINWEKK</sequence>
<keyword evidence="2" id="KW-1185">Reference proteome</keyword>
<proteinExistence type="predicted"/>
<dbReference type="AlphaFoldDB" id="A0AAV2DBE3"/>
<dbReference type="Proteomes" id="UP001497516">
    <property type="component" value="Chromosome 2"/>
</dbReference>
<reference evidence="1 2" key="1">
    <citation type="submission" date="2024-04" db="EMBL/GenBank/DDBJ databases">
        <authorList>
            <person name="Fracassetti M."/>
        </authorList>
    </citation>
    <scope>NUCLEOTIDE SEQUENCE [LARGE SCALE GENOMIC DNA]</scope>
</reference>
<accession>A0AAV2DBE3</accession>
<name>A0AAV2DBE3_9ROSI</name>